<evidence type="ECO:0000313" key="6">
    <source>
        <dbReference type="Proteomes" id="UP001058860"/>
    </source>
</evidence>
<protein>
    <submittedName>
        <fullName evidence="5">Winged helix-turn-helix transcriptional regulator</fullName>
    </submittedName>
</protein>
<evidence type="ECO:0000256" key="2">
    <source>
        <dbReference type="ARBA" id="ARBA00023125"/>
    </source>
</evidence>
<dbReference type="Pfam" id="PF02036">
    <property type="entry name" value="SCP2"/>
    <property type="match status" value="1"/>
</dbReference>
<dbReference type="InterPro" id="IPR002577">
    <property type="entry name" value="HTH_HxlR"/>
</dbReference>
<feature type="domain" description="HTH hxlR-type" evidence="4">
    <location>
        <begin position="10"/>
        <end position="108"/>
    </location>
</feature>
<dbReference type="InterPro" id="IPR036388">
    <property type="entry name" value="WH-like_DNA-bd_sf"/>
</dbReference>
<evidence type="ECO:0000313" key="5">
    <source>
        <dbReference type="EMBL" id="UUY03959.1"/>
    </source>
</evidence>
<organism evidence="5 6">
    <name type="scientific">Svornostia abyssi</name>
    <dbReference type="NCBI Taxonomy" id="2898438"/>
    <lineage>
        <taxon>Bacteria</taxon>
        <taxon>Bacillati</taxon>
        <taxon>Actinomycetota</taxon>
        <taxon>Thermoleophilia</taxon>
        <taxon>Solirubrobacterales</taxon>
        <taxon>Baekduiaceae</taxon>
        <taxon>Svornostia</taxon>
    </lineage>
</organism>
<dbReference type="EMBL" id="CP088295">
    <property type="protein sequence ID" value="UUY03959.1"/>
    <property type="molecule type" value="Genomic_DNA"/>
</dbReference>
<dbReference type="PANTHER" id="PTHR33204:SF18">
    <property type="entry name" value="TRANSCRIPTIONAL REGULATORY PROTEIN"/>
    <property type="match status" value="1"/>
</dbReference>
<dbReference type="InterPro" id="IPR036527">
    <property type="entry name" value="SCP2_sterol-bd_dom_sf"/>
</dbReference>
<dbReference type="Proteomes" id="UP001058860">
    <property type="component" value="Chromosome"/>
</dbReference>
<evidence type="ECO:0000259" key="4">
    <source>
        <dbReference type="PROSITE" id="PS51118"/>
    </source>
</evidence>
<dbReference type="Gene3D" id="1.10.10.10">
    <property type="entry name" value="Winged helix-like DNA-binding domain superfamily/Winged helix DNA-binding domain"/>
    <property type="match status" value="1"/>
</dbReference>
<dbReference type="InterPro" id="IPR003033">
    <property type="entry name" value="SCP2_sterol-bd_dom"/>
</dbReference>
<dbReference type="Pfam" id="PF01638">
    <property type="entry name" value="HxlR"/>
    <property type="match status" value="1"/>
</dbReference>
<reference evidence="6" key="1">
    <citation type="submission" date="2021-11" db="EMBL/GenBank/DDBJ databases">
        <title>Cultivation dependent microbiological survey of springs from the worlds oldest radium mine currently devoted to the extraction of radon-saturated water.</title>
        <authorList>
            <person name="Kapinusova G."/>
            <person name="Smrhova T."/>
            <person name="Strejcek M."/>
            <person name="Suman J."/>
            <person name="Jani K."/>
            <person name="Pajer P."/>
            <person name="Uhlik O."/>
        </authorList>
    </citation>
    <scope>NUCLEOTIDE SEQUENCE [LARGE SCALE GENOMIC DNA]</scope>
    <source>
        <strain evidence="6">J379</strain>
    </source>
</reference>
<sequence>MSARSYQQYCGLAVALDVLGERWTMLVVRELALGPKRYRDLIDALPGIGTNLLATRLKTLEAADVIRRTTLPPPAGVHVYELTARGDQLRPAIEGLALWGLQLLPDEIGDRTIRPAWAAGCMRAGAPPGAAQRLRGTYAFEVQGEEFHVAADGDELVVRDGPPPTAPDVRMTSDLPTYLALATRAMTTQDAIAAGGLQLEGDPARFDALLADFHLPSRVART</sequence>
<dbReference type="PANTHER" id="PTHR33204">
    <property type="entry name" value="TRANSCRIPTIONAL REGULATOR, MARR FAMILY"/>
    <property type="match status" value="1"/>
</dbReference>
<name>A0ABY5PGZ9_9ACTN</name>
<dbReference type="RefSeq" id="WP_353864455.1">
    <property type="nucleotide sequence ID" value="NZ_CP088295.1"/>
</dbReference>
<keyword evidence="1" id="KW-0805">Transcription regulation</keyword>
<keyword evidence="2" id="KW-0238">DNA-binding</keyword>
<dbReference type="Gene3D" id="3.30.1050.10">
    <property type="entry name" value="SCP2 sterol-binding domain"/>
    <property type="match status" value="1"/>
</dbReference>
<evidence type="ECO:0000256" key="3">
    <source>
        <dbReference type="ARBA" id="ARBA00023163"/>
    </source>
</evidence>
<keyword evidence="3" id="KW-0804">Transcription</keyword>
<keyword evidence="6" id="KW-1185">Reference proteome</keyword>
<dbReference type="SUPFAM" id="SSF46785">
    <property type="entry name" value="Winged helix' DNA-binding domain"/>
    <property type="match status" value="1"/>
</dbReference>
<dbReference type="PROSITE" id="PS51118">
    <property type="entry name" value="HTH_HXLR"/>
    <property type="match status" value="1"/>
</dbReference>
<dbReference type="SUPFAM" id="SSF55718">
    <property type="entry name" value="SCP-like"/>
    <property type="match status" value="1"/>
</dbReference>
<proteinExistence type="predicted"/>
<gene>
    <name evidence="5" type="ORF">LRS13_00050</name>
</gene>
<dbReference type="InterPro" id="IPR036390">
    <property type="entry name" value="WH_DNA-bd_sf"/>
</dbReference>
<accession>A0ABY5PGZ9</accession>
<evidence type="ECO:0000256" key="1">
    <source>
        <dbReference type="ARBA" id="ARBA00023015"/>
    </source>
</evidence>